<dbReference type="InterPro" id="IPR028098">
    <property type="entry name" value="Glyco_trans_4-like_N"/>
</dbReference>
<accession>A0A1G6QCI3</accession>
<dbReference type="InterPro" id="IPR001296">
    <property type="entry name" value="Glyco_trans_1"/>
</dbReference>
<dbReference type="PANTHER" id="PTHR12526">
    <property type="entry name" value="GLYCOSYLTRANSFERASE"/>
    <property type="match status" value="1"/>
</dbReference>
<evidence type="ECO:0000313" key="5">
    <source>
        <dbReference type="EMBL" id="SDC89387.1"/>
    </source>
</evidence>
<gene>
    <name evidence="5" type="ORF">SAMN05216410_2488</name>
</gene>
<dbReference type="Pfam" id="PF00534">
    <property type="entry name" value="Glycos_transf_1"/>
    <property type="match status" value="1"/>
</dbReference>
<keyword evidence="2 5" id="KW-0808">Transferase</keyword>
<evidence type="ECO:0000259" key="3">
    <source>
        <dbReference type="Pfam" id="PF00534"/>
    </source>
</evidence>
<sequence>MSAPLRVLLVDHTAVLGGAELALVRLCSALDPLRVRPSILLFDDGPLRQLLEDEGHHVSVLALQDDIRTASRNGSRVSWSSIPQLLRGARDVAAFTARLTQLLRARRPDVVHTTSLKADLLCVVPAFFARVPLVWHVHDRIAADYLPALVAGSFRLLARYVPRHVVVNSLATASTLAPRKGRWTLAYPGLLPSQVRPFEGARDSSTPVVGIVGRLSPTKGQREFIYAAQQVLKVHPQATFRIIGSALFGEHDYARSLTDLIDELGLDEAVTLVGFVADPTTELDVLTVCVHASPVPEPFGQVVVEAMARGVPVVAMRAGGVPEILEPRTHDGALGLLVNPGDVDALADAISDVVTDPAAAIERAHRAWLSVQRRFMIDRSAEAVMQAWASASHLQRP</sequence>
<dbReference type="SUPFAM" id="SSF53756">
    <property type="entry name" value="UDP-Glycosyltransferase/glycogen phosphorylase"/>
    <property type="match status" value="1"/>
</dbReference>
<dbReference type="Gene3D" id="3.40.50.2000">
    <property type="entry name" value="Glycogen Phosphorylase B"/>
    <property type="match status" value="2"/>
</dbReference>
<feature type="domain" description="Glycosyltransferase subfamily 4-like N-terminal" evidence="4">
    <location>
        <begin position="49"/>
        <end position="181"/>
    </location>
</feature>
<reference evidence="5 6" key="1">
    <citation type="submission" date="2016-09" db="EMBL/GenBank/DDBJ databases">
        <authorList>
            <person name="Capua I."/>
            <person name="De Benedictis P."/>
            <person name="Joannis T."/>
            <person name="Lombin L.H."/>
            <person name="Cattoli G."/>
        </authorList>
    </citation>
    <scope>NUCLEOTIDE SEQUENCE [LARGE SCALE GENOMIC DNA]</scope>
    <source>
        <strain evidence="5 6">ISLP-3</strain>
    </source>
</reference>
<keyword evidence="1" id="KW-0328">Glycosyltransferase</keyword>
<proteinExistence type="predicted"/>
<name>A0A1G6QCI3_9MICO</name>
<evidence type="ECO:0000256" key="1">
    <source>
        <dbReference type="ARBA" id="ARBA00022676"/>
    </source>
</evidence>
<evidence type="ECO:0000313" key="6">
    <source>
        <dbReference type="Proteomes" id="UP000199039"/>
    </source>
</evidence>
<dbReference type="PANTHER" id="PTHR12526:SF510">
    <property type="entry name" value="D-INOSITOL 3-PHOSPHATE GLYCOSYLTRANSFERASE"/>
    <property type="match status" value="1"/>
</dbReference>
<dbReference type="RefSeq" id="WP_093183625.1">
    <property type="nucleotide sequence ID" value="NZ_FMYH01000004.1"/>
</dbReference>
<organism evidence="5 6">
    <name type="scientific">Sanguibacter gelidistatuariae</name>
    <dbReference type="NCBI Taxonomy" id="1814289"/>
    <lineage>
        <taxon>Bacteria</taxon>
        <taxon>Bacillati</taxon>
        <taxon>Actinomycetota</taxon>
        <taxon>Actinomycetes</taxon>
        <taxon>Micrococcales</taxon>
        <taxon>Sanguibacteraceae</taxon>
        <taxon>Sanguibacter</taxon>
    </lineage>
</organism>
<evidence type="ECO:0000256" key="2">
    <source>
        <dbReference type="ARBA" id="ARBA00022679"/>
    </source>
</evidence>
<dbReference type="STRING" id="1814289.SAMN05216410_2488"/>
<dbReference type="AlphaFoldDB" id="A0A1G6QCI3"/>
<keyword evidence="6" id="KW-1185">Reference proteome</keyword>
<dbReference type="Proteomes" id="UP000199039">
    <property type="component" value="Unassembled WGS sequence"/>
</dbReference>
<dbReference type="GO" id="GO:0016757">
    <property type="term" value="F:glycosyltransferase activity"/>
    <property type="evidence" value="ECO:0007669"/>
    <property type="project" value="UniProtKB-KW"/>
</dbReference>
<feature type="domain" description="Glycosyl transferase family 1" evidence="3">
    <location>
        <begin position="200"/>
        <end position="362"/>
    </location>
</feature>
<protein>
    <submittedName>
        <fullName evidence="5">Glycosyltransferase involved in cell wall bisynthesis</fullName>
    </submittedName>
</protein>
<dbReference type="EMBL" id="FMYH01000004">
    <property type="protein sequence ID" value="SDC89387.1"/>
    <property type="molecule type" value="Genomic_DNA"/>
</dbReference>
<evidence type="ECO:0000259" key="4">
    <source>
        <dbReference type="Pfam" id="PF13439"/>
    </source>
</evidence>
<dbReference type="OrthoDB" id="9814612at2"/>
<dbReference type="Pfam" id="PF13439">
    <property type="entry name" value="Glyco_transf_4"/>
    <property type="match status" value="1"/>
</dbReference>